<dbReference type="EMBL" id="GBXM01046702">
    <property type="protein sequence ID" value="JAH61875.1"/>
    <property type="molecule type" value="Transcribed_RNA"/>
</dbReference>
<reference evidence="1" key="1">
    <citation type="submission" date="2014-11" db="EMBL/GenBank/DDBJ databases">
        <authorList>
            <person name="Amaro Gonzalez C."/>
        </authorList>
    </citation>
    <scope>NUCLEOTIDE SEQUENCE</scope>
</reference>
<accession>A0A0E9U9P1</accession>
<proteinExistence type="predicted"/>
<reference evidence="1" key="2">
    <citation type="journal article" date="2015" name="Fish Shellfish Immunol.">
        <title>Early steps in the European eel (Anguilla anguilla)-Vibrio vulnificus interaction in the gills: Role of the RtxA13 toxin.</title>
        <authorList>
            <person name="Callol A."/>
            <person name="Pajuelo D."/>
            <person name="Ebbesson L."/>
            <person name="Teles M."/>
            <person name="MacKenzie S."/>
            <person name="Amaro C."/>
        </authorList>
    </citation>
    <scope>NUCLEOTIDE SEQUENCE</scope>
</reference>
<evidence type="ECO:0000313" key="1">
    <source>
        <dbReference type="EMBL" id="JAH61875.1"/>
    </source>
</evidence>
<organism evidence="1">
    <name type="scientific">Anguilla anguilla</name>
    <name type="common">European freshwater eel</name>
    <name type="synonym">Muraena anguilla</name>
    <dbReference type="NCBI Taxonomy" id="7936"/>
    <lineage>
        <taxon>Eukaryota</taxon>
        <taxon>Metazoa</taxon>
        <taxon>Chordata</taxon>
        <taxon>Craniata</taxon>
        <taxon>Vertebrata</taxon>
        <taxon>Euteleostomi</taxon>
        <taxon>Actinopterygii</taxon>
        <taxon>Neopterygii</taxon>
        <taxon>Teleostei</taxon>
        <taxon>Anguilliformes</taxon>
        <taxon>Anguillidae</taxon>
        <taxon>Anguilla</taxon>
    </lineage>
</organism>
<name>A0A0E9U9P1_ANGAN</name>
<protein>
    <submittedName>
        <fullName evidence="1">Uncharacterized protein</fullName>
    </submittedName>
</protein>
<dbReference type="AlphaFoldDB" id="A0A0E9U9P1"/>
<sequence length="32" mass="3770">MLSLWYFAIGRRSNLFCALWAGVTEFFNQSQL</sequence>